<evidence type="ECO:0000256" key="2">
    <source>
        <dbReference type="ARBA" id="ARBA00009192"/>
    </source>
</evidence>
<keyword evidence="7" id="KW-0408">Iron</keyword>
<dbReference type="GO" id="GO:0051536">
    <property type="term" value="F:iron-sulfur cluster binding"/>
    <property type="evidence" value="ECO:0007669"/>
    <property type="project" value="UniProtKB-KW"/>
</dbReference>
<dbReference type="PIRSF" id="PIRSF036548">
    <property type="entry name" value="Fdx_FixX"/>
    <property type="match status" value="1"/>
</dbReference>
<feature type="domain" description="4Fe-4S ferredoxin-type" evidence="10">
    <location>
        <begin position="56"/>
        <end position="85"/>
    </location>
</feature>
<evidence type="ECO:0000256" key="3">
    <source>
        <dbReference type="ARBA" id="ARBA00020378"/>
    </source>
</evidence>
<dbReference type="InParanoid" id="F2LXB5"/>
<proteinExistence type="predicted"/>
<dbReference type="InterPro" id="IPR012206">
    <property type="entry name" value="Fd_FixX"/>
</dbReference>
<evidence type="ECO:0000259" key="10">
    <source>
        <dbReference type="PROSITE" id="PS51379"/>
    </source>
</evidence>
<reference evidence="11 12" key="1">
    <citation type="journal article" date="2011" name="Stand. Genomic Sci.">
        <title>Complete genome sequence of the thermophilic sulfur-reducer Hippea maritima type strain (MH(2)).</title>
        <authorList>
            <person name="Huntemann M."/>
            <person name="Lu M."/>
            <person name="Nolan M."/>
            <person name="Lapidus A."/>
            <person name="Lucas S."/>
            <person name="Hammon N."/>
            <person name="Deshpande S."/>
            <person name="Cheng J.F."/>
            <person name="Tapia R."/>
            <person name="Han C."/>
            <person name="Goodwin L."/>
            <person name="Pitluck S."/>
            <person name="Liolios K."/>
            <person name="Pagani I."/>
            <person name="Ivanova N."/>
            <person name="Ovchinikova G."/>
            <person name="Pati A."/>
            <person name="Chen A."/>
            <person name="Palaniappan K."/>
            <person name="Land M."/>
            <person name="Hauser L."/>
            <person name="Jeffries C.D."/>
            <person name="Detter J.C."/>
            <person name="Brambilla E.M."/>
            <person name="Rohde M."/>
            <person name="Spring S."/>
            <person name="Goker M."/>
            <person name="Woyke T."/>
            <person name="Bristow J."/>
            <person name="Eisen J.A."/>
            <person name="Markowitz V."/>
            <person name="Hugenholtz P."/>
            <person name="Kyrpides N.C."/>
            <person name="Klenk H.P."/>
            <person name="Mavromatis K."/>
        </authorList>
    </citation>
    <scope>NUCLEOTIDE SEQUENCE [LARGE SCALE GENOMIC DNA]</scope>
    <source>
        <strain evidence="12">ATCC 700847 / DSM 10411 / MH2</strain>
    </source>
</reference>
<dbReference type="Pfam" id="PF05187">
    <property type="entry name" value="Fer4_ETF_QO"/>
    <property type="match status" value="1"/>
</dbReference>
<dbReference type="FunCoup" id="F2LXB5">
    <property type="interactions" value="23"/>
</dbReference>
<accession>F2LXB5</accession>
<comment type="similarity">
    <text evidence="2">To ferredoxins from P.putida and C.tartarivorum, ferredoxin I from A.vinelandii, ferredoxin II from D.desulfuricans.</text>
</comment>
<dbReference type="InterPro" id="IPR007859">
    <property type="entry name" value="ETF-QO/FixX_C"/>
</dbReference>
<dbReference type="GO" id="GO:0005506">
    <property type="term" value="F:iron ion binding"/>
    <property type="evidence" value="ECO:0007669"/>
    <property type="project" value="InterPro"/>
</dbReference>
<evidence type="ECO:0000256" key="7">
    <source>
        <dbReference type="ARBA" id="ARBA00023004"/>
    </source>
</evidence>
<dbReference type="PROSITE" id="PS51379">
    <property type="entry name" value="4FE4S_FER_2"/>
    <property type="match status" value="2"/>
</dbReference>
<evidence type="ECO:0000256" key="8">
    <source>
        <dbReference type="ARBA" id="ARBA00023014"/>
    </source>
</evidence>
<sequence length="94" mass="10812">MKKLRIEDKLYLVGYNVDHEYSHLGISDPEVCKTCEKKQCTYVCPASVYTWDEAEQKININYDACVECGTCMISCDYITWKFPRGGFGVAYKFG</sequence>
<evidence type="ECO:0000256" key="1">
    <source>
        <dbReference type="ARBA" id="ARBA00003208"/>
    </source>
</evidence>
<protein>
    <recommendedName>
        <fullName evidence="3">Ferredoxin-like protein</fullName>
    </recommendedName>
</protein>
<dbReference type="eggNOG" id="COG2440">
    <property type="taxonomic scope" value="Bacteria"/>
</dbReference>
<dbReference type="AlphaFoldDB" id="F2LXB5"/>
<keyword evidence="8" id="KW-0411">Iron-sulfur</keyword>
<dbReference type="OrthoDB" id="9800260at2"/>
<feature type="domain" description="4Fe-4S ferredoxin-type" evidence="10">
    <location>
        <begin position="22"/>
        <end position="54"/>
    </location>
</feature>
<keyword evidence="9" id="KW-0535">Nitrogen fixation</keyword>
<dbReference type="Gene3D" id="3.30.70.20">
    <property type="match status" value="1"/>
</dbReference>
<keyword evidence="4" id="KW-0813">Transport</keyword>
<organism evidence="11 12">
    <name type="scientific">Hippea maritima (strain ATCC 700847 / DSM 10411 / MH2)</name>
    <dbReference type="NCBI Taxonomy" id="760142"/>
    <lineage>
        <taxon>Bacteria</taxon>
        <taxon>Pseudomonadati</taxon>
        <taxon>Campylobacterota</taxon>
        <taxon>Desulfurellia</taxon>
        <taxon>Desulfurellales</taxon>
        <taxon>Hippeaceae</taxon>
        <taxon>Hippea</taxon>
    </lineage>
</organism>
<name>F2LXB5_HIPMA</name>
<reference evidence="12" key="2">
    <citation type="submission" date="2011-03" db="EMBL/GenBank/DDBJ databases">
        <title>The complete genome of Hippea maritima DSM 10411.</title>
        <authorList>
            <consortium name="US DOE Joint Genome Institute (JGI-PGF)"/>
            <person name="Lucas S."/>
            <person name="Copeland A."/>
            <person name="Lapidus A."/>
            <person name="Bruce D."/>
            <person name="Goodwin L."/>
            <person name="Pitluck S."/>
            <person name="Peters L."/>
            <person name="Kyrpides N."/>
            <person name="Mavromatis K."/>
            <person name="Pagani I."/>
            <person name="Ivanova N."/>
            <person name="Mikhailova N."/>
            <person name="Lu M."/>
            <person name="Detter J.C."/>
            <person name="Tapia R."/>
            <person name="Han C."/>
            <person name="Land M."/>
            <person name="Hauser L."/>
            <person name="Markowitz V."/>
            <person name="Cheng J.-F."/>
            <person name="Hugenholtz P."/>
            <person name="Woyke T."/>
            <person name="Wu D."/>
            <person name="Spring S."/>
            <person name="Schroeder M."/>
            <person name="Brambilla E."/>
            <person name="Klenk H.-P."/>
            <person name="Eisen J.A."/>
        </authorList>
    </citation>
    <scope>NUCLEOTIDE SEQUENCE [LARGE SCALE GENOMIC DNA]</scope>
    <source>
        <strain evidence="12">ATCC 700847 / DSM 10411 / MH2</strain>
    </source>
</reference>
<keyword evidence="12" id="KW-1185">Reference proteome</keyword>
<comment type="function">
    <text evidence="1">Could be a 3Fe-4S cluster-containing protein.</text>
</comment>
<evidence type="ECO:0000256" key="4">
    <source>
        <dbReference type="ARBA" id="ARBA00022448"/>
    </source>
</evidence>
<evidence type="ECO:0000313" key="11">
    <source>
        <dbReference type="EMBL" id="AEA34229.1"/>
    </source>
</evidence>
<dbReference type="EMBL" id="CP002606">
    <property type="protein sequence ID" value="AEA34229.1"/>
    <property type="molecule type" value="Genomic_DNA"/>
</dbReference>
<dbReference type="PANTHER" id="PTHR43082:SF3">
    <property type="entry name" value="FERREDOXIN-LIKE PROTEIN YDIT"/>
    <property type="match status" value="1"/>
</dbReference>
<evidence type="ECO:0000256" key="6">
    <source>
        <dbReference type="ARBA" id="ARBA00022982"/>
    </source>
</evidence>
<evidence type="ECO:0000256" key="5">
    <source>
        <dbReference type="ARBA" id="ARBA00022723"/>
    </source>
</evidence>
<dbReference type="InterPro" id="IPR017896">
    <property type="entry name" value="4Fe4S_Fe-S-bd"/>
</dbReference>
<keyword evidence="6" id="KW-0249">Electron transport</keyword>
<dbReference type="RefSeq" id="WP_013682261.1">
    <property type="nucleotide sequence ID" value="NC_015318.1"/>
</dbReference>
<evidence type="ECO:0000313" key="12">
    <source>
        <dbReference type="Proteomes" id="UP000008139"/>
    </source>
</evidence>
<dbReference type="STRING" id="760142.Hipma_1270"/>
<dbReference type="PANTHER" id="PTHR43082">
    <property type="entry name" value="FERREDOXIN-LIKE"/>
    <property type="match status" value="1"/>
</dbReference>
<dbReference type="Proteomes" id="UP000008139">
    <property type="component" value="Chromosome"/>
</dbReference>
<keyword evidence="5" id="KW-0479">Metal-binding</keyword>
<gene>
    <name evidence="11" type="ordered locus">Hipma_1270</name>
</gene>
<dbReference type="KEGG" id="hmr:Hipma_1270"/>
<dbReference type="HOGENOM" id="CLU_163428_0_0_7"/>
<evidence type="ECO:0000256" key="9">
    <source>
        <dbReference type="ARBA" id="ARBA00023231"/>
    </source>
</evidence>
<dbReference type="SUPFAM" id="SSF54862">
    <property type="entry name" value="4Fe-4S ferredoxins"/>
    <property type="match status" value="1"/>
</dbReference>